<dbReference type="PANTHER" id="PTHR35090:SF2">
    <property type="entry name" value="ARSR FAMILY TRANSCRIPTIONAL REGULATOR"/>
    <property type="match status" value="1"/>
</dbReference>
<dbReference type="InterPro" id="IPR004096">
    <property type="entry name" value="V4R"/>
</dbReference>
<reference evidence="2 3" key="1">
    <citation type="submission" date="2015-09" db="EMBL/GenBank/DDBJ databases">
        <title>Genome sequence of Oxobacter pfennigii DSM 3222.</title>
        <authorList>
            <person name="Poehlein A."/>
            <person name="Bengelsdorf F.R."/>
            <person name="Schiel-Bengelsdorf B."/>
            <person name="Duerre P."/>
            <person name="Daniel R."/>
        </authorList>
    </citation>
    <scope>NUCLEOTIDE SEQUENCE [LARGE SCALE GENOMIC DNA]</scope>
    <source>
        <strain evidence="2 3">DSM 3222</strain>
    </source>
</reference>
<organism evidence="2 3">
    <name type="scientific">Oxobacter pfennigii</name>
    <dbReference type="NCBI Taxonomy" id="36849"/>
    <lineage>
        <taxon>Bacteria</taxon>
        <taxon>Bacillati</taxon>
        <taxon>Bacillota</taxon>
        <taxon>Clostridia</taxon>
        <taxon>Eubacteriales</taxon>
        <taxon>Clostridiaceae</taxon>
        <taxon>Oxobacter</taxon>
    </lineage>
</organism>
<dbReference type="OrthoDB" id="9788644at2"/>
<gene>
    <name evidence="2" type="ORF">OXPF_17250</name>
</gene>
<dbReference type="PANTHER" id="PTHR35090">
    <property type="entry name" value="DNA-DIRECTED RNA POLYMERASE SUBUNIT I"/>
    <property type="match status" value="1"/>
</dbReference>
<dbReference type="InterPro" id="IPR024096">
    <property type="entry name" value="NO_sig/Golgi_transp_ligand-bd"/>
</dbReference>
<dbReference type="SUPFAM" id="SSF111126">
    <property type="entry name" value="Ligand-binding domain in the NO signalling and Golgi transport"/>
    <property type="match status" value="1"/>
</dbReference>
<accession>A0A0P8X1E8</accession>
<comment type="caution">
    <text evidence="2">The sequence shown here is derived from an EMBL/GenBank/DDBJ whole genome shotgun (WGS) entry which is preliminary data.</text>
</comment>
<evidence type="ECO:0000313" key="3">
    <source>
        <dbReference type="Proteomes" id="UP000050326"/>
    </source>
</evidence>
<dbReference type="Pfam" id="PF02830">
    <property type="entry name" value="V4R"/>
    <property type="match status" value="1"/>
</dbReference>
<proteinExistence type="predicted"/>
<dbReference type="RefSeq" id="WP_054874782.1">
    <property type="nucleotide sequence ID" value="NZ_LKET01000029.1"/>
</dbReference>
<feature type="domain" description="4-vinyl reductase 4VR" evidence="1">
    <location>
        <begin position="108"/>
        <end position="170"/>
    </location>
</feature>
<keyword evidence="3" id="KW-1185">Reference proteome</keyword>
<dbReference type="PATRIC" id="fig|36849.3.peg.1818"/>
<protein>
    <submittedName>
        <fullName evidence="2">V4R domain protein</fullName>
    </submittedName>
</protein>
<dbReference type="Gene3D" id="3.30.1380.20">
    <property type="entry name" value="Trafficking protein particle complex subunit 3"/>
    <property type="match status" value="1"/>
</dbReference>
<dbReference type="STRING" id="36849.OXPF_17250"/>
<dbReference type="SMART" id="SM00989">
    <property type="entry name" value="V4R"/>
    <property type="match status" value="1"/>
</dbReference>
<evidence type="ECO:0000313" key="2">
    <source>
        <dbReference type="EMBL" id="KPU44639.1"/>
    </source>
</evidence>
<dbReference type="AlphaFoldDB" id="A0A0P8X1E8"/>
<dbReference type="Proteomes" id="UP000050326">
    <property type="component" value="Unassembled WGS sequence"/>
</dbReference>
<name>A0A0P8X1E8_9CLOT</name>
<dbReference type="EMBL" id="LKET01000029">
    <property type="protein sequence ID" value="KPU44639.1"/>
    <property type="molecule type" value="Genomic_DNA"/>
</dbReference>
<evidence type="ECO:0000259" key="1">
    <source>
        <dbReference type="SMART" id="SM00989"/>
    </source>
</evidence>
<sequence>MKDTFGNFEWKDIGDIELGRPAMGEKMHVAVYRMFHYSLRSVLEKSYGKEAVKHNLVEAGRLAGREFCEHVLDLSLPPADFFRLLRQNMAELGIGILEIEHADFDNMIFILKVSEDLDCSGVPVTGETTCNYDEGLIMGILEVYTGRKFIVKETDCWSTGDWTCRFHVVAI</sequence>